<dbReference type="OrthoDB" id="605137at2759"/>
<evidence type="ECO:0000259" key="2">
    <source>
        <dbReference type="Pfam" id="PF23635"/>
    </source>
</evidence>
<dbReference type="Pfam" id="PF00646">
    <property type="entry name" value="F-box"/>
    <property type="match status" value="1"/>
</dbReference>
<dbReference type="AlphaFoldDB" id="A0A5J9SCD4"/>
<evidence type="ECO:0000313" key="3">
    <source>
        <dbReference type="EMBL" id="TVT96729.1"/>
    </source>
</evidence>
<comment type="caution">
    <text evidence="3">The sequence shown here is derived from an EMBL/GenBank/DDBJ whole genome shotgun (WGS) entry which is preliminary data.</text>
</comment>
<dbReference type="Gramene" id="TVT96729">
    <property type="protein sequence ID" value="TVT96729"/>
    <property type="gene ID" value="EJB05_58045"/>
</dbReference>
<accession>A0A5J9SCD4</accession>
<dbReference type="InterPro" id="IPR001810">
    <property type="entry name" value="F-box_dom"/>
</dbReference>
<dbReference type="InterPro" id="IPR036047">
    <property type="entry name" value="F-box-like_dom_sf"/>
</dbReference>
<keyword evidence="4" id="KW-1185">Reference proteome</keyword>
<dbReference type="SUPFAM" id="SSF81383">
    <property type="entry name" value="F-box domain"/>
    <property type="match status" value="1"/>
</dbReference>
<dbReference type="EMBL" id="RWGY01001133">
    <property type="protein sequence ID" value="TVT96729.1"/>
    <property type="molecule type" value="Genomic_DNA"/>
</dbReference>
<proteinExistence type="predicted"/>
<feature type="domain" description="F-box" evidence="1">
    <location>
        <begin position="18"/>
        <end position="56"/>
    </location>
</feature>
<dbReference type="InterPro" id="IPR056594">
    <property type="entry name" value="AT5G49610-like_b-prop"/>
</dbReference>
<reference evidence="3 4" key="1">
    <citation type="journal article" date="2019" name="Sci. Rep.">
        <title>A high-quality genome of Eragrostis curvula grass provides insights into Poaceae evolution and supports new strategies to enhance forage quality.</title>
        <authorList>
            <person name="Carballo J."/>
            <person name="Santos B.A.C.M."/>
            <person name="Zappacosta D."/>
            <person name="Garbus I."/>
            <person name="Selva J.P."/>
            <person name="Gallo C.A."/>
            <person name="Diaz A."/>
            <person name="Albertini E."/>
            <person name="Caccamo M."/>
            <person name="Echenique V."/>
        </authorList>
    </citation>
    <scope>NUCLEOTIDE SEQUENCE [LARGE SCALE GENOMIC DNA]</scope>
    <source>
        <strain evidence="4">cv. Victoria</strain>
        <tissue evidence="3">Leaf</tissue>
    </source>
</reference>
<organism evidence="3 4">
    <name type="scientific">Eragrostis curvula</name>
    <name type="common">weeping love grass</name>
    <dbReference type="NCBI Taxonomy" id="38414"/>
    <lineage>
        <taxon>Eukaryota</taxon>
        <taxon>Viridiplantae</taxon>
        <taxon>Streptophyta</taxon>
        <taxon>Embryophyta</taxon>
        <taxon>Tracheophyta</taxon>
        <taxon>Spermatophyta</taxon>
        <taxon>Magnoliopsida</taxon>
        <taxon>Liliopsida</taxon>
        <taxon>Poales</taxon>
        <taxon>Poaceae</taxon>
        <taxon>PACMAD clade</taxon>
        <taxon>Chloridoideae</taxon>
        <taxon>Eragrostideae</taxon>
        <taxon>Eragrostidinae</taxon>
        <taxon>Eragrostis</taxon>
    </lineage>
</organism>
<name>A0A5J9SCD4_9POAL</name>
<evidence type="ECO:0000259" key="1">
    <source>
        <dbReference type="Pfam" id="PF00646"/>
    </source>
</evidence>
<dbReference type="Gene3D" id="1.20.1280.50">
    <property type="match status" value="1"/>
</dbReference>
<gene>
    <name evidence="3" type="ORF">EJB05_58045</name>
</gene>
<feature type="domain" description="F-box protein AT5G49610-like beta-propeller" evidence="2">
    <location>
        <begin position="123"/>
        <end position="364"/>
    </location>
</feature>
<dbReference type="Pfam" id="PF23635">
    <property type="entry name" value="Beta-prop_AT5G49610-like"/>
    <property type="match status" value="1"/>
</dbReference>
<dbReference type="PANTHER" id="PTHR32133:SF134">
    <property type="entry name" value="OS05G0320100 PROTEIN"/>
    <property type="match status" value="1"/>
</dbReference>
<sequence length="391" mass="44218">MRRHSSPAPAPAPLPDDDDLLEEFLLRLPPRPSSLPRASLVCKRWRRLLTDPQFLRRFSAFHYHQEPPLLGFFVGNVGGPEFTPTLDSPDRIPPARLSLPLPRDERWRFIGCRHGLGLLIGRTRLEITVWDPATGDRRRVAVQPDLFGKDETNIVRNGALLCDDGYSGCRRTKPFKVVLLRTDDWLLDPNPQAFASLYDSKTGVWSDLVSTSIKAPLSLMRPGILVGNSFFWLLDDHENGGILEFSLNVQSLATIKYPAAARVAKRSVFQILRMEDGGLGLAIPSDGSIQLWERKTSSVGIAAWRLQKTIELDKLLLLKTPMESSFSVILGYDEDGHVMFIMTDDGIFMVHLNSMKFRKISNRSNFMIVTAYHPYRSFYTILDCLKSPSPR</sequence>
<evidence type="ECO:0000313" key="4">
    <source>
        <dbReference type="Proteomes" id="UP000324897"/>
    </source>
</evidence>
<dbReference type="PANTHER" id="PTHR32133">
    <property type="entry name" value="OS07G0120400 PROTEIN"/>
    <property type="match status" value="1"/>
</dbReference>
<protein>
    <submittedName>
        <fullName evidence="3">Uncharacterized protein</fullName>
    </submittedName>
</protein>
<dbReference type="Proteomes" id="UP000324897">
    <property type="component" value="Unassembled WGS sequence"/>
</dbReference>
<feature type="non-terminal residue" evidence="3">
    <location>
        <position position="1"/>
    </location>
</feature>